<evidence type="ECO:0000259" key="9">
    <source>
        <dbReference type="Pfam" id="PF10708"/>
    </source>
</evidence>
<feature type="region of interest" description="Disordered" evidence="6">
    <location>
        <begin position="48"/>
        <end position="87"/>
    </location>
</feature>
<proteinExistence type="predicted"/>
<accession>A0AA41U3Y5</accession>
<organism evidence="10 11">
    <name type="scientific">Yinghuangia soli</name>
    <dbReference type="NCBI Taxonomy" id="2908204"/>
    <lineage>
        <taxon>Bacteria</taxon>
        <taxon>Bacillati</taxon>
        <taxon>Actinomycetota</taxon>
        <taxon>Actinomycetes</taxon>
        <taxon>Kitasatosporales</taxon>
        <taxon>Streptomycetaceae</taxon>
        <taxon>Yinghuangia</taxon>
    </lineage>
</organism>
<evidence type="ECO:0000256" key="1">
    <source>
        <dbReference type="ARBA" id="ARBA00004651"/>
    </source>
</evidence>
<evidence type="ECO:0000256" key="3">
    <source>
        <dbReference type="ARBA" id="ARBA00022692"/>
    </source>
</evidence>
<evidence type="ECO:0000313" key="10">
    <source>
        <dbReference type="EMBL" id="MCF2532306.1"/>
    </source>
</evidence>
<evidence type="ECO:0000256" key="2">
    <source>
        <dbReference type="ARBA" id="ARBA00022475"/>
    </source>
</evidence>
<feature type="compositionally biased region" description="Low complexity" evidence="6">
    <location>
        <begin position="112"/>
        <end position="149"/>
    </location>
</feature>
<dbReference type="InterPro" id="IPR018929">
    <property type="entry name" value="DUF2510"/>
</dbReference>
<keyword evidence="11" id="KW-1185">Reference proteome</keyword>
<sequence>MGERARRGRRYGKIWAMSSNSSIPAAGWYPDPEYPGYVRYWDGSAWVPDSSRPAGEFDGPGQGAAGAEDAAAYADADQAHDSGRQSQGRVIQGEVIAAQSVPLDRLPPDPGPAAAGAPNAQPHASSAGTATAADPFPAAGRAAAESGAPAWGAATRTTVEPFIPPPRNDLFAIAQLRPAPLPRRLLARIADLLIPLAVGVAVAIVMVPPALDHLREKVNRIRYEGRTETVWLLDAETALAGGAVAGSVLVAMFLYEALPTWRWGRSLGKTLFGLKVVDIDSHDTPTFRQTATRWLVFGVPGMLLVGLVGVVRGAFDRPWRQGWHDKASRTFVGCD</sequence>
<keyword evidence="2" id="KW-1003">Cell membrane</keyword>
<dbReference type="GO" id="GO:0005886">
    <property type="term" value="C:plasma membrane"/>
    <property type="evidence" value="ECO:0007669"/>
    <property type="project" value="UniProtKB-SubCell"/>
</dbReference>
<dbReference type="PANTHER" id="PTHR36115">
    <property type="entry name" value="PROLINE-RICH ANTIGEN HOMOLOG-RELATED"/>
    <property type="match status" value="1"/>
</dbReference>
<evidence type="ECO:0000259" key="8">
    <source>
        <dbReference type="Pfam" id="PF06271"/>
    </source>
</evidence>
<keyword evidence="3 7" id="KW-0812">Transmembrane</keyword>
<evidence type="ECO:0000256" key="4">
    <source>
        <dbReference type="ARBA" id="ARBA00022989"/>
    </source>
</evidence>
<feature type="transmembrane region" description="Helical" evidence="7">
    <location>
        <begin position="294"/>
        <end position="315"/>
    </location>
</feature>
<dbReference type="EMBL" id="JAKFHA010000032">
    <property type="protein sequence ID" value="MCF2532306.1"/>
    <property type="molecule type" value="Genomic_DNA"/>
</dbReference>
<feature type="compositionally biased region" description="Low complexity" evidence="6">
    <location>
        <begin position="65"/>
        <end position="76"/>
    </location>
</feature>
<reference evidence="10" key="1">
    <citation type="submission" date="2022-01" db="EMBL/GenBank/DDBJ databases">
        <title>Genome-Based Taxonomic Classification of the Phylum Actinobacteria.</title>
        <authorList>
            <person name="Gao Y."/>
        </authorList>
    </citation>
    <scope>NUCLEOTIDE SEQUENCE</scope>
    <source>
        <strain evidence="10">KLBMP 8922</strain>
    </source>
</reference>
<evidence type="ECO:0000256" key="5">
    <source>
        <dbReference type="ARBA" id="ARBA00023136"/>
    </source>
</evidence>
<dbReference type="Proteomes" id="UP001165378">
    <property type="component" value="Unassembled WGS sequence"/>
</dbReference>
<evidence type="ECO:0000256" key="7">
    <source>
        <dbReference type="SAM" id="Phobius"/>
    </source>
</evidence>
<dbReference type="Pfam" id="PF10708">
    <property type="entry name" value="DUF2510"/>
    <property type="match status" value="1"/>
</dbReference>
<feature type="domain" description="DUF2510" evidence="9">
    <location>
        <begin position="26"/>
        <end position="53"/>
    </location>
</feature>
<protein>
    <submittedName>
        <fullName evidence="10">RDD family protein</fullName>
    </submittedName>
</protein>
<gene>
    <name evidence="10" type="ORF">LZ495_34535</name>
</gene>
<evidence type="ECO:0000256" key="6">
    <source>
        <dbReference type="SAM" id="MobiDB-lite"/>
    </source>
</evidence>
<dbReference type="InterPro" id="IPR010432">
    <property type="entry name" value="RDD"/>
</dbReference>
<evidence type="ECO:0000313" key="11">
    <source>
        <dbReference type="Proteomes" id="UP001165378"/>
    </source>
</evidence>
<comment type="subcellular location">
    <subcellularLocation>
        <location evidence="1">Cell membrane</location>
        <topology evidence="1">Multi-pass membrane protein</topology>
    </subcellularLocation>
</comment>
<dbReference type="PANTHER" id="PTHR36115:SF4">
    <property type="entry name" value="MEMBRANE PROTEIN"/>
    <property type="match status" value="1"/>
</dbReference>
<dbReference type="InterPro" id="IPR051791">
    <property type="entry name" value="Pra-immunoreactive"/>
</dbReference>
<keyword evidence="5 7" id="KW-0472">Membrane</keyword>
<dbReference type="Pfam" id="PF06271">
    <property type="entry name" value="RDD"/>
    <property type="match status" value="1"/>
</dbReference>
<name>A0AA41U3Y5_9ACTN</name>
<dbReference type="RefSeq" id="WP_235057080.1">
    <property type="nucleotide sequence ID" value="NZ_JAKFHA010000032.1"/>
</dbReference>
<dbReference type="AlphaFoldDB" id="A0AA41U3Y5"/>
<feature type="region of interest" description="Disordered" evidence="6">
    <location>
        <begin position="102"/>
        <end position="149"/>
    </location>
</feature>
<feature type="transmembrane region" description="Helical" evidence="7">
    <location>
        <begin position="231"/>
        <end position="255"/>
    </location>
</feature>
<comment type="caution">
    <text evidence="10">The sequence shown here is derived from an EMBL/GenBank/DDBJ whole genome shotgun (WGS) entry which is preliminary data.</text>
</comment>
<feature type="transmembrane region" description="Helical" evidence="7">
    <location>
        <begin position="192"/>
        <end position="211"/>
    </location>
</feature>
<feature type="domain" description="RDD" evidence="8">
    <location>
        <begin position="179"/>
        <end position="328"/>
    </location>
</feature>
<keyword evidence="4 7" id="KW-1133">Transmembrane helix</keyword>